<proteinExistence type="predicted"/>
<organism evidence="1 2">
    <name type="scientific">Triparma laevis f. longispina</name>
    <dbReference type="NCBI Taxonomy" id="1714387"/>
    <lineage>
        <taxon>Eukaryota</taxon>
        <taxon>Sar</taxon>
        <taxon>Stramenopiles</taxon>
        <taxon>Ochrophyta</taxon>
        <taxon>Bolidophyceae</taxon>
        <taxon>Parmales</taxon>
        <taxon>Triparmaceae</taxon>
        <taxon>Triparma</taxon>
    </lineage>
</organism>
<name>A0A9W6ZBQ2_9STRA</name>
<sequence>MQIAALKEKLQSNIPTPPVHPSSLAASVAQIKLSPPTVRDSSWLHVIDGSDVSPEEADSLPPALNGDLKSESRPLRIVIGDLKGGDFTWLMLKDKETDMLGIFSFSEMEDKCLLKAVQIHGLKKKFKTLVL</sequence>
<accession>A0A9W6ZBQ2</accession>
<gene>
    <name evidence="1" type="ORF">TrLO_g4673</name>
</gene>
<evidence type="ECO:0000313" key="2">
    <source>
        <dbReference type="Proteomes" id="UP001165122"/>
    </source>
</evidence>
<reference evidence="2" key="1">
    <citation type="journal article" date="2023" name="Commun. Biol.">
        <title>Genome analysis of Parmales, the sister group of diatoms, reveals the evolutionary specialization of diatoms from phago-mixotrophs to photoautotrophs.</title>
        <authorList>
            <person name="Ban H."/>
            <person name="Sato S."/>
            <person name="Yoshikawa S."/>
            <person name="Yamada K."/>
            <person name="Nakamura Y."/>
            <person name="Ichinomiya M."/>
            <person name="Sato N."/>
            <person name="Blanc-Mathieu R."/>
            <person name="Endo H."/>
            <person name="Kuwata A."/>
            <person name="Ogata H."/>
        </authorList>
    </citation>
    <scope>NUCLEOTIDE SEQUENCE [LARGE SCALE GENOMIC DNA]</scope>
    <source>
        <strain evidence="2">NIES 3700</strain>
    </source>
</reference>
<dbReference type="AlphaFoldDB" id="A0A9W6ZBQ2"/>
<dbReference type="EMBL" id="BRXW01000383">
    <property type="protein sequence ID" value="GMH49341.1"/>
    <property type="molecule type" value="Genomic_DNA"/>
</dbReference>
<comment type="caution">
    <text evidence="1">The sequence shown here is derived from an EMBL/GenBank/DDBJ whole genome shotgun (WGS) entry which is preliminary data.</text>
</comment>
<dbReference type="Proteomes" id="UP001165122">
    <property type="component" value="Unassembled WGS sequence"/>
</dbReference>
<keyword evidence="2" id="KW-1185">Reference proteome</keyword>
<evidence type="ECO:0000313" key="1">
    <source>
        <dbReference type="EMBL" id="GMH49341.1"/>
    </source>
</evidence>
<protein>
    <submittedName>
        <fullName evidence="1">Uncharacterized protein</fullName>
    </submittedName>
</protein>